<gene>
    <name evidence="3" type="ORF">LQ327_17045</name>
</gene>
<comment type="similarity">
    <text evidence="1">Belongs to the adenylyl cyclase class-3 family.</text>
</comment>
<dbReference type="SUPFAM" id="SSF55073">
    <property type="entry name" value="Nucleotide cyclase"/>
    <property type="match status" value="1"/>
</dbReference>
<dbReference type="PROSITE" id="PS50125">
    <property type="entry name" value="GUANYLATE_CYCLASE_2"/>
    <property type="match status" value="1"/>
</dbReference>
<reference evidence="3 4" key="1">
    <citation type="submission" date="2021-11" db="EMBL/GenBank/DDBJ databases">
        <title>Draft genome sequence of Actinomycetospora sp. SF1 isolated from the rhizosphere soil.</title>
        <authorList>
            <person name="Duangmal K."/>
            <person name="Chantavorakit T."/>
        </authorList>
    </citation>
    <scope>NUCLEOTIDE SEQUENCE [LARGE SCALE GENOMIC DNA]</scope>
    <source>
        <strain evidence="3 4">TBRC 5722</strain>
    </source>
</reference>
<evidence type="ECO:0000313" key="3">
    <source>
        <dbReference type="EMBL" id="MCD2195075.1"/>
    </source>
</evidence>
<dbReference type="PANTHER" id="PTHR43081:SF19">
    <property type="entry name" value="PH-SENSITIVE ADENYLATE CYCLASE RV1264"/>
    <property type="match status" value="1"/>
</dbReference>
<evidence type="ECO:0000259" key="2">
    <source>
        <dbReference type="PROSITE" id="PS50125"/>
    </source>
</evidence>
<keyword evidence="4" id="KW-1185">Reference proteome</keyword>
<protein>
    <submittedName>
        <fullName evidence="3">Adenylate/guanylate cyclase domain-containing protein</fullName>
    </submittedName>
</protein>
<dbReference type="PANTHER" id="PTHR43081">
    <property type="entry name" value="ADENYLATE CYCLASE, TERMINAL-DIFFERENTIATION SPECIFIC-RELATED"/>
    <property type="match status" value="1"/>
</dbReference>
<dbReference type="InterPro" id="IPR032026">
    <property type="entry name" value="Ad_Cy_reg"/>
</dbReference>
<sequence>MDPPAPGPDDGSGPWSEAQREVEEFLLGGERFLRRGDIAGRSGVSLEQTSRLWSALGFPSVPDDVSAFGQADLDALELVQELLGDEALDEAEALAIARTLGQSMARLAEWQSNLLRRSIADRGTAGEPDAVVDSVRTLVPLLEKLQAYTWRRHLAVTAGRMMSAIAESESEDDPRATPTTVGFADLVGFTSMSRQVDADELRSLLERFEGVSTDVVSRHGGRIVKTLGDEVLFVCSDVRSALQIAFDLHADVPDDDGRLTLRIGLAHGEVLPRYGDVYGPVVNIASRLTSHARPGTTLLDDDLTDAVRDLGLDVELRSVPPLAVRGYKHLKPHVVRPRSS</sequence>
<dbReference type="InterPro" id="IPR029787">
    <property type="entry name" value="Nucleotide_cyclase"/>
</dbReference>
<name>A0ABS8P9Z0_9PSEU</name>
<dbReference type="SMART" id="SM00044">
    <property type="entry name" value="CYCc"/>
    <property type="match status" value="1"/>
</dbReference>
<organism evidence="3 4">
    <name type="scientific">Actinomycetospora endophytica</name>
    <dbReference type="NCBI Taxonomy" id="2291215"/>
    <lineage>
        <taxon>Bacteria</taxon>
        <taxon>Bacillati</taxon>
        <taxon>Actinomycetota</taxon>
        <taxon>Actinomycetes</taxon>
        <taxon>Pseudonocardiales</taxon>
        <taxon>Pseudonocardiaceae</taxon>
        <taxon>Actinomycetospora</taxon>
    </lineage>
</organism>
<dbReference type="Proteomes" id="UP001199469">
    <property type="component" value="Unassembled WGS sequence"/>
</dbReference>
<dbReference type="InterPro" id="IPR050697">
    <property type="entry name" value="Adenylyl/Guanylyl_Cyclase_3/4"/>
</dbReference>
<dbReference type="CDD" id="cd07302">
    <property type="entry name" value="CHD"/>
    <property type="match status" value="1"/>
</dbReference>
<proteinExistence type="inferred from homology"/>
<dbReference type="Pfam" id="PF16701">
    <property type="entry name" value="Ad_Cy_reg"/>
    <property type="match status" value="1"/>
</dbReference>
<dbReference type="InterPro" id="IPR001054">
    <property type="entry name" value="A/G_cyclase"/>
</dbReference>
<dbReference type="Pfam" id="PF00211">
    <property type="entry name" value="Guanylate_cyc"/>
    <property type="match status" value="1"/>
</dbReference>
<comment type="caution">
    <text evidence="3">The sequence shown here is derived from an EMBL/GenBank/DDBJ whole genome shotgun (WGS) entry which is preliminary data.</text>
</comment>
<dbReference type="Gene3D" id="3.30.70.1230">
    <property type="entry name" value="Nucleotide cyclase"/>
    <property type="match status" value="1"/>
</dbReference>
<dbReference type="RefSeq" id="WP_230735772.1">
    <property type="nucleotide sequence ID" value="NZ_JAJNDB010000003.1"/>
</dbReference>
<evidence type="ECO:0000313" key="4">
    <source>
        <dbReference type="Proteomes" id="UP001199469"/>
    </source>
</evidence>
<accession>A0ABS8P9Z0</accession>
<feature type="domain" description="Guanylate cyclase" evidence="2">
    <location>
        <begin position="180"/>
        <end position="289"/>
    </location>
</feature>
<evidence type="ECO:0000256" key="1">
    <source>
        <dbReference type="ARBA" id="ARBA00005381"/>
    </source>
</evidence>
<dbReference type="EMBL" id="JAJNDB010000003">
    <property type="protein sequence ID" value="MCD2195075.1"/>
    <property type="molecule type" value="Genomic_DNA"/>
</dbReference>